<protein>
    <submittedName>
        <fullName evidence="2">Periplasmic binding protein</fullName>
    </submittedName>
</protein>
<dbReference type="InterPro" id="IPR036439">
    <property type="entry name" value="Dockerin_dom_sf"/>
</dbReference>
<dbReference type="PROSITE" id="PS50983">
    <property type="entry name" value="FE_B12_PBP"/>
    <property type="match status" value="1"/>
</dbReference>
<dbReference type="STRING" id="349307.Mthe_1596"/>
<dbReference type="CDD" id="cd14256">
    <property type="entry name" value="Dockerin_I"/>
    <property type="match status" value="1"/>
</dbReference>
<dbReference type="Proteomes" id="UP000000674">
    <property type="component" value="Chromosome"/>
</dbReference>
<dbReference type="RefSeq" id="WP_011696742.1">
    <property type="nucleotide sequence ID" value="NC_008553.1"/>
</dbReference>
<dbReference type="SUPFAM" id="SSF53807">
    <property type="entry name" value="Helical backbone' metal receptor"/>
    <property type="match status" value="1"/>
</dbReference>
<dbReference type="InterPro" id="IPR050902">
    <property type="entry name" value="ABC_Transporter_SBP"/>
</dbReference>
<dbReference type="PANTHER" id="PTHR30535">
    <property type="entry name" value="VITAMIN B12-BINDING PROTEIN"/>
    <property type="match status" value="1"/>
</dbReference>
<dbReference type="GeneID" id="4462028"/>
<evidence type="ECO:0000313" key="2">
    <source>
        <dbReference type="EMBL" id="ABK15364.1"/>
    </source>
</evidence>
<dbReference type="HOGENOM" id="CLU_038034_2_0_2"/>
<evidence type="ECO:0000259" key="1">
    <source>
        <dbReference type="PROSITE" id="PS50983"/>
    </source>
</evidence>
<reference evidence="2 3" key="1">
    <citation type="submission" date="2006-10" db="EMBL/GenBank/DDBJ databases">
        <title>Complete sequence of Methanosaeta thermophila PT.</title>
        <authorList>
            <consortium name="US DOE Joint Genome Institute"/>
            <person name="Copeland A."/>
            <person name="Lucas S."/>
            <person name="Lapidus A."/>
            <person name="Barry K."/>
            <person name="Detter J.C."/>
            <person name="Glavina del Rio T."/>
            <person name="Hammon N."/>
            <person name="Israni S."/>
            <person name="Pitluck S."/>
            <person name="Chain P."/>
            <person name="Malfatti S."/>
            <person name="Shin M."/>
            <person name="Vergez L."/>
            <person name="Schmutz J."/>
            <person name="Larimer F."/>
            <person name="Land M."/>
            <person name="Hauser L."/>
            <person name="Kyrpides N."/>
            <person name="Kim E."/>
            <person name="Smith K.S."/>
            <person name="Ingram-Smith C."/>
            <person name="Richardson P."/>
        </authorList>
    </citation>
    <scope>NUCLEOTIDE SEQUENCE [LARGE SCALE GENOMIC DNA]</scope>
    <source>
        <strain evidence="3">DSM 6194 / JCM 14653 / NBRC 101360 / PT</strain>
    </source>
</reference>
<dbReference type="AlphaFoldDB" id="A0B9J0"/>
<feature type="domain" description="Fe/B12 periplasmic-binding" evidence="1">
    <location>
        <begin position="108"/>
        <end position="339"/>
    </location>
</feature>
<gene>
    <name evidence="2" type="ordered locus">Mthe_1596</name>
</gene>
<name>A0B9J0_METTP</name>
<proteinExistence type="predicted"/>
<dbReference type="OrthoDB" id="24039at2157"/>
<dbReference type="KEGG" id="mtp:Mthe_1596"/>
<accession>A0B9J0</accession>
<dbReference type="PANTHER" id="PTHR30535:SF34">
    <property type="entry name" value="MOLYBDATE-BINDING PROTEIN MOLA"/>
    <property type="match status" value="1"/>
</dbReference>
<dbReference type="Gene3D" id="3.40.50.1980">
    <property type="entry name" value="Nitrogenase molybdenum iron protein domain"/>
    <property type="match status" value="2"/>
</dbReference>
<keyword evidence="3" id="KW-1185">Reference proteome</keyword>
<evidence type="ECO:0000313" key="3">
    <source>
        <dbReference type="Proteomes" id="UP000000674"/>
    </source>
</evidence>
<dbReference type="GO" id="GO:0000272">
    <property type="term" value="P:polysaccharide catabolic process"/>
    <property type="evidence" value="ECO:0007669"/>
    <property type="project" value="InterPro"/>
</dbReference>
<dbReference type="SUPFAM" id="SSF63446">
    <property type="entry name" value="Type I dockerin domain"/>
    <property type="match status" value="1"/>
</dbReference>
<dbReference type="EMBL" id="CP000477">
    <property type="protein sequence ID" value="ABK15364.1"/>
    <property type="molecule type" value="Genomic_DNA"/>
</dbReference>
<dbReference type="InterPro" id="IPR002491">
    <property type="entry name" value="ABC_transptr_periplasmic_BD"/>
</dbReference>
<organism evidence="2 3">
    <name type="scientific">Methanothrix thermoacetophila (strain DSM 6194 / JCM 14653 / NBRC 101360 / PT)</name>
    <name type="common">Methanosaeta thermophila</name>
    <dbReference type="NCBI Taxonomy" id="349307"/>
    <lineage>
        <taxon>Archaea</taxon>
        <taxon>Methanobacteriati</taxon>
        <taxon>Methanobacteriota</taxon>
        <taxon>Stenosarchaea group</taxon>
        <taxon>Methanomicrobia</taxon>
        <taxon>Methanotrichales</taxon>
        <taxon>Methanotrichaceae</taxon>
        <taxon>Methanothrix</taxon>
    </lineage>
</organism>
<dbReference type="Pfam" id="PF01497">
    <property type="entry name" value="Peripla_BP_2"/>
    <property type="match status" value="1"/>
</dbReference>
<dbReference type="Gene3D" id="1.10.1330.10">
    <property type="entry name" value="Dockerin domain"/>
    <property type="match status" value="1"/>
</dbReference>
<sequence length="339" mass="38017">MKGAYFLLAFLAIGMILSVPPISAYDFTLEIFGNANMDDAINEEDVAYIQGILNNEDKVTEFADANYDGKIDSNDIDQIEAIIHNEEKELTLLDSAGRVATIKMPIKRIVAINRNGAETLRTLKASDRIIGISDSALNDKSYFPEFREDQSIGSAKTPDIEKILNLDPDLVIYYGTQWTTDYEIIRDTLNKTDPTISIIGLDCYKPDTYIEDVIKLGYIVGRVTEAYEFASWYEDKINTINNVVKQIPDDAKPRVYEGGRSDFYQTGGLGSQSHNVIVMAGGKNIFDDLSGEAITIDPESVVERNPEFIIWKISNIGGYTLDKNETVKFQEKLLCWITI</sequence>